<proteinExistence type="predicted"/>
<feature type="compositionally biased region" description="Low complexity" evidence="1">
    <location>
        <begin position="99"/>
        <end position="110"/>
    </location>
</feature>
<organism evidence="2 3">
    <name type="scientific">Chaetomium fimeti</name>
    <dbReference type="NCBI Taxonomy" id="1854472"/>
    <lineage>
        <taxon>Eukaryota</taxon>
        <taxon>Fungi</taxon>
        <taxon>Dikarya</taxon>
        <taxon>Ascomycota</taxon>
        <taxon>Pezizomycotina</taxon>
        <taxon>Sordariomycetes</taxon>
        <taxon>Sordariomycetidae</taxon>
        <taxon>Sordariales</taxon>
        <taxon>Chaetomiaceae</taxon>
        <taxon>Chaetomium</taxon>
    </lineage>
</organism>
<evidence type="ECO:0000313" key="3">
    <source>
        <dbReference type="Proteomes" id="UP001278766"/>
    </source>
</evidence>
<sequence length="698" mass="75416">MARASSTAALGECTTWSPGHLTSETRIPRRYLQPPSDQRELLDRPDAWLVRGFPNVPPSVLEDVRAQYVKESRAPSRAEGEALSSQPVSPASTKREEAFSSQPASPAQSATPHIDPSKPSVEDQESSEPGTPIPWSQSPSRHTRGLGQQREELETTASTTHRHSSAQHSSIAAGNNLSRARFLTDFPPSSSATSDQGLEIKIPQAVTEVLAPVNRQPVAALEPTPPSAQIIPCTITEKPSLAQAPQAPQAERRRRMKPVVIPSPEPVKHKHASRLTLPNTRADVLLRSSSPVVSSSPPPLPTVPHRPAETPSVTLPVGDQHIPAPENVPEVVAATSQLAANQGSSNSTDKPPPNGPSSQVPYTAFTVAYPGYRGSLRTFICGVLCILPLQKDRALPEFLYDDFVRVFSTDFLKYIDSLDEDAHPLSAIQFYNENVSRPLYTKGVLSKDSIKDVPNKYPDKSRAIQRALKKSDTEVRRQSTQQASDRMSAGEKMVQSPAVPTDTSHPLPQHSPLSPASVTNPESATREVSPPPGPIHSTMQMRPLQEHRVTSAPLAASPDTSGCSSVRQRRTPAEISASMANTSATGLEVLRTQVDSSPPNIQPSPTPPKVTTIKLPVASTFPSNVLSQISNPDSIPETVLKRRAAPRASVGSSTAESGGGFKRQKTATEDADKRALRFRKFLMQKRTQSSAPERLTPQ</sequence>
<dbReference type="GeneID" id="87839671"/>
<feature type="region of interest" description="Disordered" evidence="1">
    <location>
        <begin position="1"/>
        <end position="21"/>
    </location>
</feature>
<dbReference type="RefSeq" id="XP_062663728.1">
    <property type="nucleotide sequence ID" value="XM_062802723.1"/>
</dbReference>
<dbReference type="EMBL" id="JAUEPN010000001">
    <property type="protein sequence ID" value="KAK3300214.1"/>
    <property type="molecule type" value="Genomic_DNA"/>
</dbReference>
<feature type="compositionally biased region" description="Low complexity" evidence="1">
    <location>
        <begin position="504"/>
        <end position="517"/>
    </location>
</feature>
<gene>
    <name evidence="2" type="ORF">B0H64DRAFT_380275</name>
</gene>
<feature type="region of interest" description="Disordered" evidence="1">
    <location>
        <begin position="467"/>
        <end position="571"/>
    </location>
</feature>
<comment type="caution">
    <text evidence="2">The sequence shown here is derived from an EMBL/GenBank/DDBJ whole genome shotgun (WGS) entry which is preliminary data.</text>
</comment>
<name>A0AAE0LXD6_9PEZI</name>
<evidence type="ECO:0000313" key="2">
    <source>
        <dbReference type="EMBL" id="KAK3300214.1"/>
    </source>
</evidence>
<feature type="region of interest" description="Disordered" evidence="1">
    <location>
        <begin position="338"/>
        <end position="359"/>
    </location>
</feature>
<keyword evidence="3" id="KW-1185">Reference proteome</keyword>
<feature type="region of interest" description="Disordered" evidence="1">
    <location>
        <begin position="70"/>
        <end position="176"/>
    </location>
</feature>
<feature type="compositionally biased region" description="Polar residues" evidence="1">
    <location>
        <begin position="338"/>
        <end position="349"/>
    </location>
</feature>
<feature type="compositionally biased region" description="Low complexity" evidence="1">
    <location>
        <begin position="285"/>
        <end position="295"/>
    </location>
</feature>
<reference evidence="2" key="1">
    <citation type="journal article" date="2023" name="Mol. Phylogenet. Evol.">
        <title>Genome-scale phylogeny and comparative genomics of the fungal order Sordariales.</title>
        <authorList>
            <person name="Hensen N."/>
            <person name="Bonometti L."/>
            <person name="Westerberg I."/>
            <person name="Brannstrom I.O."/>
            <person name="Guillou S."/>
            <person name="Cros-Aarteil S."/>
            <person name="Calhoun S."/>
            <person name="Haridas S."/>
            <person name="Kuo A."/>
            <person name="Mondo S."/>
            <person name="Pangilinan J."/>
            <person name="Riley R."/>
            <person name="LaButti K."/>
            <person name="Andreopoulos B."/>
            <person name="Lipzen A."/>
            <person name="Chen C."/>
            <person name="Yan M."/>
            <person name="Daum C."/>
            <person name="Ng V."/>
            <person name="Clum A."/>
            <person name="Steindorff A."/>
            <person name="Ohm R.A."/>
            <person name="Martin F."/>
            <person name="Silar P."/>
            <person name="Natvig D.O."/>
            <person name="Lalanne C."/>
            <person name="Gautier V."/>
            <person name="Ament-Velasquez S.L."/>
            <person name="Kruys A."/>
            <person name="Hutchinson M.I."/>
            <person name="Powell A.J."/>
            <person name="Barry K."/>
            <person name="Miller A.N."/>
            <person name="Grigoriev I.V."/>
            <person name="Debuchy R."/>
            <person name="Gladieux P."/>
            <person name="Hiltunen Thoren M."/>
            <person name="Johannesson H."/>
        </authorList>
    </citation>
    <scope>NUCLEOTIDE SEQUENCE</scope>
    <source>
        <strain evidence="2">CBS 168.71</strain>
    </source>
</reference>
<reference evidence="2" key="2">
    <citation type="submission" date="2023-06" db="EMBL/GenBank/DDBJ databases">
        <authorList>
            <consortium name="Lawrence Berkeley National Laboratory"/>
            <person name="Haridas S."/>
            <person name="Hensen N."/>
            <person name="Bonometti L."/>
            <person name="Westerberg I."/>
            <person name="Brannstrom I.O."/>
            <person name="Guillou S."/>
            <person name="Cros-Aarteil S."/>
            <person name="Calhoun S."/>
            <person name="Kuo A."/>
            <person name="Mondo S."/>
            <person name="Pangilinan J."/>
            <person name="Riley R."/>
            <person name="Labutti K."/>
            <person name="Andreopoulos B."/>
            <person name="Lipzen A."/>
            <person name="Chen C."/>
            <person name="Yanf M."/>
            <person name="Daum C."/>
            <person name="Ng V."/>
            <person name="Clum A."/>
            <person name="Steindorff A."/>
            <person name="Ohm R."/>
            <person name="Martin F."/>
            <person name="Silar P."/>
            <person name="Natvig D."/>
            <person name="Lalanne C."/>
            <person name="Gautier V."/>
            <person name="Ament-Velasquez S.L."/>
            <person name="Kruys A."/>
            <person name="Hutchinson M.I."/>
            <person name="Powell A.J."/>
            <person name="Barry K."/>
            <person name="Miller A.N."/>
            <person name="Grigoriev I.V."/>
            <person name="Debuchy R."/>
            <person name="Gladieux P."/>
            <person name="Thoren M.H."/>
            <person name="Johannesson H."/>
        </authorList>
    </citation>
    <scope>NUCLEOTIDE SEQUENCE</scope>
    <source>
        <strain evidence="2">CBS 168.71</strain>
    </source>
</reference>
<feature type="region of interest" description="Disordered" evidence="1">
    <location>
        <begin position="236"/>
        <end position="324"/>
    </location>
</feature>
<evidence type="ECO:0000256" key="1">
    <source>
        <dbReference type="SAM" id="MobiDB-lite"/>
    </source>
</evidence>
<feature type="compositionally biased region" description="Polar residues" evidence="1">
    <location>
        <begin position="83"/>
        <end position="92"/>
    </location>
</feature>
<accession>A0AAE0LXD6</accession>
<dbReference type="Proteomes" id="UP001278766">
    <property type="component" value="Unassembled WGS sequence"/>
</dbReference>
<protein>
    <submittedName>
        <fullName evidence="2">Uncharacterized protein</fullName>
    </submittedName>
</protein>
<dbReference type="AlphaFoldDB" id="A0AAE0LXD6"/>
<feature type="compositionally biased region" description="Basic and acidic residues" evidence="1">
    <location>
        <begin position="70"/>
        <end position="80"/>
    </location>
</feature>
<feature type="region of interest" description="Disordered" evidence="1">
    <location>
        <begin position="642"/>
        <end position="674"/>
    </location>
</feature>